<proteinExistence type="inferred from homology"/>
<dbReference type="CDD" id="cd02982">
    <property type="entry name" value="PDI_b'_family"/>
    <property type="match status" value="1"/>
</dbReference>
<dbReference type="InterPro" id="IPR013766">
    <property type="entry name" value="Thioredoxin_domain"/>
</dbReference>
<accession>A0A9Q0LBG0</accession>
<evidence type="ECO:0000313" key="4">
    <source>
        <dbReference type="EMBL" id="KAJ5069782.1"/>
    </source>
</evidence>
<dbReference type="Pfam" id="PF00085">
    <property type="entry name" value="Thioredoxin"/>
    <property type="match status" value="1"/>
</dbReference>
<evidence type="ECO:0000256" key="2">
    <source>
        <dbReference type="SAM" id="SignalP"/>
    </source>
</evidence>
<feature type="signal peptide" evidence="2">
    <location>
        <begin position="1"/>
        <end position="19"/>
    </location>
</feature>
<dbReference type="EMBL" id="JAPDFW010000103">
    <property type="protein sequence ID" value="KAJ5069782.1"/>
    <property type="molecule type" value="Genomic_DNA"/>
</dbReference>
<sequence length="495" mass="58742">MNHFILLILFTFTISFVFCEEETTENIKFLNNKNFEEILTEKKYSLVVFYEPNSIEWKRFFPELKKTAEIITMLPDIVICAVDISQNRKLKNQFDIQKNLELKIFSFGTFLRNYLFAPEAPHLVAFLTKLHFPLVSKLTSLPQIQKFRTQFPFIGIGILSRDPKEQDRNEKIHSVFEDLAPHIDFSSMLFGVSITDLESDIAKEFNITQLPVFLLFRNLDNEILSLPLEPLSVELISEFFDQNQIPFIQELDESNFLFYLEYVSPLGILFLDYQNREEYLKIEKEVAKKFYPKMYFVWVNGEKVQSFAEKFGIHAPFPKFIILENLIQNKYIRFKSHKISENYLIQSVEDYFNNKTSYSTKSEKIPDNENRLVKKVVFKNWDEMITNSDKTIFLLLNTHWDEISQEIEQDYLKFASFMKENSNVLVAEFNLALNDFSQDLEFSEIPQLILIPKDKSKNIIFQKEFSFENFIEFAKENGIKEFTQKEDRKDFKEDL</sequence>
<dbReference type="OrthoDB" id="72053at2759"/>
<dbReference type="GO" id="GO:0003756">
    <property type="term" value="F:protein disulfide isomerase activity"/>
    <property type="evidence" value="ECO:0007669"/>
    <property type="project" value="TreeGrafter"/>
</dbReference>
<name>A0A9Q0LBG0_ANAIG</name>
<dbReference type="AlphaFoldDB" id="A0A9Q0LBG0"/>
<dbReference type="Pfam" id="PF13848">
    <property type="entry name" value="Thioredoxin_6"/>
    <property type="match status" value="1"/>
</dbReference>
<keyword evidence="5" id="KW-1185">Reference proteome</keyword>
<dbReference type="GO" id="GO:0006457">
    <property type="term" value="P:protein folding"/>
    <property type="evidence" value="ECO:0007669"/>
    <property type="project" value="TreeGrafter"/>
</dbReference>
<comment type="similarity">
    <text evidence="1">Belongs to the protein disulfide isomerase family.</text>
</comment>
<feature type="chain" id="PRO_5040281958" evidence="2">
    <location>
        <begin position="20"/>
        <end position="495"/>
    </location>
</feature>
<dbReference type="GO" id="GO:0034976">
    <property type="term" value="P:response to endoplasmic reticulum stress"/>
    <property type="evidence" value="ECO:0007669"/>
    <property type="project" value="TreeGrafter"/>
</dbReference>
<gene>
    <name evidence="4" type="ORF">M0811_02360</name>
</gene>
<feature type="domain" description="Thioredoxin" evidence="3">
    <location>
        <begin position="28"/>
        <end position="128"/>
    </location>
</feature>
<dbReference type="CDD" id="cd02961">
    <property type="entry name" value="PDI_a_family"/>
    <property type="match status" value="1"/>
</dbReference>
<evidence type="ECO:0000256" key="1">
    <source>
        <dbReference type="ARBA" id="ARBA00006347"/>
    </source>
</evidence>
<evidence type="ECO:0000313" key="5">
    <source>
        <dbReference type="Proteomes" id="UP001149090"/>
    </source>
</evidence>
<dbReference type="PANTHER" id="PTHR18929">
    <property type="entry name" value="PROTEIN DISULFIDE ISOMERASE"/>
    <property type="match status" value="1"/>
</dbReference>
<dbReference type="SUPFAM" id="SSF52833">
    <property type="entry name" value="Thioredoxin-like"/>
    <property type="match status" value="3"/>
</dbReference>
<dbReference type="OMA" id="DFEVEAM"/>
<comment type="caution">
    <text evidence="4">The sequence shown here is derived from an EMBL/GenBank/DDBJ whole genome shotgun (WGS) entry which is preliminary data.</text>
</comment>
<dbReference type="Gene3D" id="3.40.30.10">
    <property type="entry name" value="Glutaredoxin"/>
    <property type="match status" value="4"/>
</dbReference>
<protein>
    <submittedName>
        <fullName evidence="4">Protein disulfide isomerase</fullName>
    </submittedName>
</protein>
<dbReference type="Proteomes" id="UP001149090">
    <property type="component" value="Unassembled WGS sequence"/>
</dbReference>
<dbReference type="GO" id="GO:0005783">
    <property type="term" value="C:endoplasmic reticulum"/>
    <property type="evidence" value="ECO:0007669"/>
    <property type="project" value="TreeGrafter"/>
</dbReference>
<organism evidence="4 5">
    <name type="scientific">Anaeramoeba ignava</name>
    <name type="common">Anaerobic marine amoeba</name>
    <dbReference type="NCBI Taxonomy" id="1746090"/>
    <lineage>
        <taxon>Eukaryota</taxon>
        <taxon>Metamonada</taxon>
        <taxon>Anaeramoebidae</taxon>
        <taxon>Anaeramoeba</taxon>
    </lineage>
</organism>
<dbReference type="InterPro" id="IPR036249">
    <property type="entry name" value="Thioredoxin-like_sf"/>
</dbReference>
<reference evidence="4" key="1">
    <citation type="submission" date="2022-10" db="EMBL/GenBank/DDBJ databases">
        <title>Novel sulphate-reducing endosymbionts in the free-living metamonad Anaeramoeba.</title>
        <authorList>
            <person name="Jerlstrom-Hultqvist J."/>
            <person name="Cepicka I."/>
            <person name="Gallot-Lavallee L."/>
            <person name="Salas-Leiva D."/>
            <person name="Curtis B.A."/>
            <person name="Zahonova K."/>
            <person name="Pipaliya S."/>
            <person name="Dacks J."/>
            <person name="Roger A.J."/>
        </authorList>
    </citation>
    <scope>NUCLEOTIDE SEQUENCE</scope>
    <source>
        <strain evidence="4">BMAN</strain>
    </source>
</reference>
<keyword evidence="4" id="KW-0413">Isomerase</keyword>
<keyword evidence="2" id="KW-0732">Signal</keyword>
<evidence type="ECO:0000259" key="3">
    <source>
        <dbReference type="Pfam" id="PF00085"/>
    </source>
</evidence>